<organism evidence="1">
    <name type="scientific">Arion vulgaris</name>
    <dbReference type="NCBI Taxonomy" id="1028688"/>
    <lineage>
        <taxon>Eukaryota</taxon>
        <taxon>Metazoa</taxon>
        <taxon>Spiralia</taxon>
        <taxon>Lophotrochozoa</taxon>
        <taxon>Mollusca</taxon>
        <taxon>Gastropoda</taxon>
        <taxon>Heterobranchia</taxon>
        <taxon>Euthyneura</taxon>
        <taxon>Panpulmonata</taxon>
        <taxon>Eupulmonata</taxon>
        <taxon>Stylommatophora</taxon>
        <taxon>Helicina</taxon>
        <taxon>Arionoidea</taxon>
        <taxon>Arionidae</taxon>
        <taxon>Arion</taxon>
    </lineage>
</organism>
<name>A0A0B6XTY6_9EUPU</name>
<dbReference type="AlphaFoldDB" id="A0A0B6XTY6"/>
<protein>
    <submittedName>
        <fullName evidence="1">Uncharacterized protein</fullName>
    </submittedName>
</protein>
<gene>
    <name evidence="1" type="primary">ORF1402</name>
</gene>
<reference evidence="1" key="1">
    <citation type="submission" date="2014-12" db="EMBL/GenBank/DDBJ databases">
        <title>Insight into the proteome of Arion vulgaris.</title>
        <authorList>
            <person name="Aradska J."/>
            <person name="Bulat T."/>
            <person name="Smidak R."/>
            <person name="Sarate P."/>
            <person name="Gangsoo J."/>
            <person name="Sialana F."/>
            <person name="Bilban M."/>
            <person name="Lubec G."/>
        </authorList>
    </citation>
    <scope>NUCLEOTIDE SEQUENCE</scope>
    <source>
        <tissue evidence="1">Skin</tissue>
    </source>
</reference>
<feature type="non-terminal residue" evidence="1">
    <location>
        <position position="1"/>
    </location>
</feature>
<feature type="non-terminal residue" evidence="1">
    <location>
        <position position="67"/>
    </location>
</feature>
<accession>A0A0B6XTY6</accession>
<dbReference type="EMBL" id="HACG01000587">
    <property type="protein sequence ID" value="CEK47452.1"/>
    <property type="molecule type" value="Transcribed_RNA"/>
</dbReference>
<evidence type="ECO:0000313" key="1">
    <source>
        <dbReference type="EMBL" id="CEK47452.1"/>
    </source>
</evidence>
<proteinExistence type="predicted"/>
<sequence>NSTQRARFDTVSNYYPTVQTINTDNRGVSVQTLQAPYNHNLTNRTVIPSVHQPAQDVQSRLRRSSSI</sequence>